<name>A0A3P7M9A4_DIBLA</name>
<evidence type="ECO:0000313" key="1">
    <source>
        <dbReference type="EMBL" id="VDN20013.1"/>
    </source>
</evidence>
<sequence>MLSGSSNASEETILKGFALDGLSSTQLTELGDWMKFYSRKYRCVGYIPGPYFSPMGEASDYLKQLVALWNRRDVEHADLADLFPPCSSFFDGKFLTLRCNSDLGWETPCLYKLKCESLAVIEKK</sequence>
<dbReference type="EMBL" id="UYRU01070613">
    <property type="protein sequence ID" value="VDN20013.1"/>
    <property type="molecule type" value="Genomic_DNA"/>
</dbReference>
<reference evidence="1 2" key="1">
    <citation type="submission" date="2018-11" db="EMBL/GenBank/DDBJ databases">
        <authorList>
            <consortium name="Pathogen Informatics"/>
        </authorList>
    </citation>
    <scope>NUCLEOTIDE SEQUENCE [LARGE SCALE GENOMIC DNA]</scope>
</reference>
<dbReference type="OrthoDB" id="6268895at2759"/>
<gene>
    <name evidence="1" type="ORF">DILT_LOCUS13536</name>
</gene>
<dbReference type="Proteomes" id="UP000281553">
    <property type="component" value="Unassembled WGS sequence"/>
</dbReference>
<protein>
    <submittedName>
        <fullName evidence="1">Uncharacterized protein</fullName>
    </submittedName>
</protein>
<proteinExistence type="predicted"/>
<organism evidence="1 2">
    <name type="scientific">Dibothriocephalus latus</name>
    <name type="common">Fish tapeworm</name>
    <name type="synonym">Diphyllobothrium latum</name>
    <dbReference type="NCBI Taxonomy" id="60516"/>
    <lineage>
        <taxon>Eukaryota</taxon>
        <taxon>Metazoa</taxon>
        <taxon>Spiralia</taxon>
        <taxon>Lophotrochozoa</taxon>
        <taxon>Platyhelminthes</taxon>
        <taxon>Cestoda</taxon>
        <taxon>Eucestoda</taxon>
        <taxon>Diphyllobothriidea</taxon>
        <taxon>Diphyllobothriidae</taxon>
        <taxon>Dibothriocephalus</taxon>
    </lineage>
</organism>
<accession>A0A3P7M9A4</accession>
<keyword evidence="2" id="KW-1185">Reference proteome</keyword>
<evidence type="ECO:0000313" key="2">
    <source>
        <dbReference type="Proteomes" id="UP000281553"/>
    </source>
</evidence>
<dbReference type="AlphaFoldDB" id="A0A3P7M9A4"/>